<dbReference type="InterPro" id="IPR002545">
    <property type="entry name" value="CheW-lke_dom"/>
</dbReference>
<dbReference type="PANTHER" id="PTHR22617:SF23">
    <property type="entry name" value="CHEMOTAXIS PROTEIN CHEW"/>
    <property type="match status" value="1"/>
</dbReference>
<feature type="domain" description="CheW-like" evidence="1">
    <location>
        <begin position="9"/>
        <end position="153"/>
    </location>
</feature>
<reference evidence="2 3" key="1">
    <citation type="journal article" date="2015" name="Microbes Environ.">
        <title>Distribution and evolution of nitrogen fixation genes in the phylum bacteroidetes.</title>
        <authorList>
            <person name="Inoue J."/>
            <person name="Oshima K."/>
            <person name="Suda W."/>
            <person name="Sakamoto M."/>
            <person name="Iino T."/>
            <person name="Noda S."/>
            <person name="Hongoh Y."/>
            <person name="Hattori M."/>
            <person name="Ohkuma M."/>
        </authorList>
    </citation>
    <scope>NUCLEOTIDE SEQUENCE [LARGE SCALE GENOMIC DNA]</scope>
    <source>
        <strain evidence="2">JCM 15548</strain>
    </source>
</reference>
<dbReference type="InterPro" id="IPR039315">
    <property type="entry name" value="CheW"/>
</dbReference>
<dbReference type="Gene3D" id="2.30.30.40">
    <property type="entry name" value="SH3 Domains"/>
    <property type="match status" value="1"/>
</dbReference>
<dbReference type="PROSITE" id="PS50851">
    <property type="entry name" value="CHEW"/>
    <property type="match status" value="1"/>
</dbReference>
<dbReference type="Gene3D" id="2.40.50.180">
    <property type="entry name" value="CheA-289, Domain 4"/>
    <property type="match status" value="1"/>
</dbReference>
<dbReference type="GO" id="GO:0006935">
    <property type="term" value="P:chemotaxis"/>
    <property type="evidence" value="ECO:0007669"/>
    <property type="project" value="InterPro"/>
</dbReference>
<accession>A0A0E9LSA6</accession>
<dbReference type="STRING" id="1236989.JCM15548_1549"/>
<dbReference type="SMART" id="SM00260">
    <property type="entry name" value="CheW"/>
    <property type="match status" value="1"/>
</dbReference>
<dbReference type="RefSeq" id="WP_062122264.1">
    <property type="nucleotide sequence ID" value="NZ_BAZW01000003.1"/>
</dbReference>
<evidence type="ECO:0000313" key="2">
    <source>
        <dbReference type="EMBL" id="GAO28452.1"/>
    </source>
</evidence>
<name>A0A0E9LSA6_9BACT</name>
<dbReference type="Pfam" id="PF01584">
    <property type="entry name" value="CheW"/>
    <property type="match status" value="1"/>
</dbReference>
<dbReference type="GO" id="GO:0005829">
    <property type="term" value="C:cytosol"/>
    <property type="evidence" value="ECO:0007669"/>
    <property type="project" value="TreeGrafter"/>
</dbReference>
<dbReference type="InterPro" id="IPR036061">
    <property type="entry name" value="CheW-like_dom_sf"/>
</dbReference>
<evidence type="ECO:0000313" key="3">
    <source>
        <dbReference type="Proteomes" id="UP000032900"/>
    </source>
</evidence>
<gene>
    <name evidence="2" type="ORF">JCM15548_1549</name>
</gene>
<comment type="caution">
    <text evidence="2">The sequence shown here is derived from an EMBL/GenBank/DDBJ whole genome shotgun (WGS) entry which is preliminary data.</text>
</comment>
<dbReference type="GO" id="GO:0007165">
    <property type="term" value="P:signal transduction"/>
    <property type="evidence" value="ECO:0007669"/>
    <property type="project" value="InterPro"/>
</dbReference>
<protein>
    <submittedName>
        <fullName evidence="2">Positive regulator of CheA protein activity</fullName>
    </submittedName>
</protein>
<dbReference type="AlphaFoldDB" id="A0A0E9LSA6"/>
<dbReference type="Proteomes" id="UP000032900">
    <property type="component" value="Unassembled WGS sequence"/>
</dbReference>
<dbReference type="OrthoDB" id="9794382at2"/>
<dbReference type="SUPFAM" id="SSF50341">
    <property type="entry name" value="CheW-like"/>
    <property type="match status" value="1"/>
</dbReference>
<proteinExistence type="predicted"/>
<dbReference type="EMBL" id="BAZW01000003">
    <property type="protein sequence ID" value="GAO28452.1"/>
    <property type="molecule type" value="Genomic_DNA"/>
</dbReference>
<dbReference type="CDD" id="cd00732">
    <property type="entry name" value="CheW"/>
    <property type="match status" value="1"/>
</dbReference>
<organism evidence="2 3">
    <name type="scientific">Geofilum rubicundum JCM 15548</name>
    <dbReference type="NCBI Taxonomy" id="1236989"/>
    <lineage>
        <taxon>Bacteria</taxon>
        <taxon>Pseudomonadati</taxon>
        <taxon>Bacteroidota</taxon>
        <taxon>Bacteroidia</taxon>
        <taxon>Marinilabiliales</taxon>
        <taxon>Marinilabiliaceae</taxon>
        <taxon>Geofilum</taxon>
    </lineage>
</organism>
<evidence type="ECO:0000259" key="1">
    <source>
        <dbReference type="PROSITE" id="PS50851"/>
    </source>
</evidence>
<dbReference type="PANTHER" id="PTHR22617">
    <property type="entry name" value="CHEMOTAXIS SENSOR HISTIDINE KINASE-RELATED"/>
    <property type="match status" value="1"/>
</dbReference>
<keyword evidence="3" id="KW-1185">Reference proteome</keyword>
<sequence length="170" mass="18900">MNQEDANKITSYLSFRLGDEVFALHVSKVHKILGMTEITEVPRAPAYMKGVINLRGNVLPVVDTRIKFGMTPSEKNKSTSILVIETSISGESILLGIIVDAVQAVLKIEAEDLLPPPSIGKQYQSEFITNMTKVKDKFYIILDMDAVFSSDTMLNIKELVDARESVTKDH</sequence>